<comment type="caution">
    <text evidence="9">The sequence shown here is derived from an EMBL/GenBank/DDBJ whole genome shotgun (WGS) entry which is preliminary data.</text>
</comment>
<keyword evidence="7" id="KW-0963">Cytoplasm</keyword>
<feature type="binding site" evidence="7">
    <location>
        <position position="172"/>
    </location>
    <ligand>
        <name>L-aspartate</name>
        <dbReference type="ChEBI" id="CHEBI:29991"/>
    </ligand>
</feature>
<dbReference type="InterPro" id="IPR006195">
    <property type="entry name" value="aa-tRNA-synth_II"/>
</dbReference>
<evidence type="ECO:0000313" key="9">
    <source>
        <dbReference type="EMBL" id="TCS74086.1"/>
    </source>
</evidence>
<dbReference type="GO" id="GO:0006422">
    <property type="term" value="P:aspartyl-tRNA aminoacylation"/>
    <property type="evidence" value="ECO:0007669"/>
    <property type="project" value="UniProtKB-UniRule"/>
</dbReference>
<feature type="binding site" evidence="7">
    <location>
        <position position="486"/>
    </location>
    <ligand>
        <name>ATP</name>
        <dbReference type="ChEBI" id="CHEBI:30616"/>
    </ligand>
</feature>
<keyword evidence="5 7" id="KW-0648">Protein biosynthesis</keyword>
<dbReference type="InterPro" id="IPR002312">
    <property type="entry name" value="Asp/Asn-tRNA-synth_IIb"/>
</dbReference>
<dbReference type="EMBL" id="SLZY01000001">
    <property type="protein sequence ID" value="TCS74086.1"/>
    <property type="molecule type" value="Genomic_DNA"/>
</dbReference>
<gene>
    <name evidence="7" type="primary">aspS</name>
    <name evidence="9" type="ORF">EDC61_101311</name>
</gene>
<sequence length="601" mass="67493">MRSHHCGAVTRADIDQTVTLCGWAHRRRDHGGVIFIDLRDREGTVQVVIDPDTPEAFKIAEEVRAEYVLKVTGRVRARPAGTENPNIRTGEIEVLTKEIEVLNPSVTPPFLLDDENLSENVRLTYRYLDLRRPVMQRHMMLRYRTAKLMRDHLDGNGFIEVETPMLTRSTPEGARDYLVPSRVHDGMFYALPQSPQLFKQLLMVSGFDRYFQITKCFRDEDLRADRQPEFTQVDLEMSFVEENDVMNLVEGMIRETFKAAIDVDLPKPFPRMAYAEAINRYGSDKPDMRVTLEITEVTDAVKDVAFKVFSGPANDPKGRVAALRVPGGAALSRGEIDAYTEFVKIYGAKGLAYIKVNDVTQLNETGLQSPIVKNLNEAALRAIMERTGAQSGDLIFFGADRAKIVNDALGALRLKLGHEKGYLDGRAWAPLWVVDFPMFEFNEDENRWDALHHPFTSPKDGHEDYLASDPGRALSKAYDMVLNGWEVGGGSIRIHREAVQEKVFAALNIGEEERREKFGFLLDALKFGAPPHGGLAFGLDRLVALMTGAESIRDVIAFPKTQRANCLMTQAPNVVDEKQLRELHIRLRNPVAASPAEAAKG</sequence>
<dbReference type="InterPro" id="IPR029351">
    <property type="entry name" value="GAD_dom"/>
</dbReference>
<dbReference type="InterPro" id="IPR047090">
    <property type="entry name" value="AspRS_core"/>
</dbReference>
<feature type="binding site" evidence="7">
    <location>
        <begin position="538"/>
        <end position="541"/>
    </location>
    <ligand>
        <name>ATP</name>
        <dbReference type="ChEBI" id="CHEBI:30616"/>
    </ligand>
</feature>
<accession>A0A4R3K172</accession>
<dbReference type="InterPro" id="IPR012340">
    <property type="entry name" value="NA-bd_OB-fold"/>
</dbReference>
<dbReference type="InterPro" id="IPR004364">
    <property type="entry name" value="Aa-tRNA-synt_II"/>
</dbReference>
<dbReference type="OrthoDB" id="9802326at2"/>
<organism evidence="9 10">
    <name type="scientific">Sulfuritortus calidifontis</name>
    <dbReference type="NCBI Taxonomy" id="1914471"/>
    <lineage>
        <taxon>Bacteria</taxon>
        <taxon>Pseudomonadati</taxon>
        <taxon>Pseudomonadota</taxon>
        <taxon>Betaproteobacteria</taxon>
        <taxon>Nitrosomonadales</taxon>
        <taxon>Thiobacillaceae</taxon>
        <taxon>Sulfuritortus</taxon>
    </lineage>
</organism>
<dbReference type="InterPro" id="IPR004365">
    <property type="entry name" value="NA-bd_OB_tRNA"/>
</dbReference>
<feature type="binding site" evidence="7">
    <location>
        <position position="493"/>
    </location>
    <ligand>
        <name>L-aspartate</name>
        <dbReference type="ChEBI" id="CHEBI:29991"/>
    </ligand>
</feature>
<dbReference type="PANTHER" id="PTHR22594:SF5">
    <property type="entry name" value="ASPARTATE--TRNA LIGASE, MITOCHONDRIAL"/>
    <property type="match status" value="1"/>
</dbReference>
<comment type="subunit">
    <text evidence="7">Homodimer.</text>
</comment>
<dbReference type="PROSITE" id="PS50862">
    <property type="entry name" value="AA_TRNA_LIGASE_II"/>
    <property type="match status" value="1"/>
</dbReference>
<evidence type="ECO:0000256" key="4">
    <source>
        <dbReference type="ARBA" id="ARBA00022840"/>
    </source>
</evidence>
<evidence type="ECO:0000256" key="5">
    <source>
        <dbReference type="ARBA" id="ARBA00022917"/>
    </source>
</evidence>
<keyword evidence="3 7" id="KW-0547">Nucleotide-binding</keyword>
<dbReference type="HAMAP" id="MF_00044">
    <property type="entry name" value="Asp_tRNA_synth_type1"/>
    <property type="match status" value="1"/>
</dbReference>
<dbReference type="GO" id="GO:0005524">
    <property type="term" value="F:ATP binding"/>
    <property type="evidence" value="ECO:0007669"/>
    <property type="project" value="UniProtKB-UniRule"/>
</dbReference>
<dbReference type="RefSeq" id="WP_126459107.1">
    <property type="nucleotide sequence ID" value="NZ_AP018721.1"/>
</dbReference>
<evidence type="ECO:0000256" key="6">
    <source>
        <dbReference type="ARBA" id="ARBA00023146"/>
    </source>
</evidence>
<name>A0A4R3K172_9PROT</name>
<feature type="domain" description="Aminoacyl-transfer RNA synthetases class-II family profile" evidence="8">
    <location>
        <begin position="147"/>
        <end position="559"/>
    </location>
</feature>
<reference evidence="9 10" key="1">
    <citation type="submission" date="2019-03" db="EMBL/GenBank/DDBJ databases">
        <title>Genomic Encyclopedia of Type Strains, Phase IV (KMG-IV): sequencing the most valuable type-strain genomes for metagenomic binning, comparative biology and taxonomic classification.</title>
        <authorList>
            <person name="Goeker M."/>
        </authorList>
    </citation>
    <scope>NUCLEOTIDE SEQUENCE [LARGE SCALE GENOMIC DNA]</scope>
    <source>
        <strain evidence="9 10">DSM 103923</strain>
    </source>
</reference>
<dbReference type="NCBIfam" id="TIGR00459">
    <property type="entry name" value="aspS_bact"/>
    <property type="match status" value="1"/>
</dbReference>
<dbReference type="Proteomes" id="UP000295135">
    <property type="component" value="Unassembled WGS sequence"/>
</dbReference>
<dbReference type="InterPro" id="IPR045864">
    <property type="entry name" value="aa-tRNA-synth_II/BPL/LPL"/>
</dbReference>
<keyword evidence="2 7" id="KW-0436">Ligase</keyword>
<protein>
    <recommendedName>
        <fullName evidence="7">Aspartate--tRNA(Asp/Asn) ligase</fullName>
        <ecNumber evidence="7">6.1.1.23</ecNumber>
    </recommendedName>
    <alternativeName>
        <fullName evidence="7">Aspartyl-tRNA synthetase</fullName>
        <shortName evidence="7">AspRS</shortName>
    </alternativeName>
    <alternativeName>
        <fullName evidence="7">Non-discriminating aspartyl-tRNA synthetase</fullName>
        <shortName evidence="7">ND-AspRS</shortName>
    </alternativeName>
</protein>
<dbReference type="CDD" id="cd00777">
    <property type="entry name" value="AspRS_core"/>
    <property type="match status" value="1"/>
</dbReference>
<dbReference type="Pfam" id="PF02938">
    <property type="entry name" value="GAD"/>
    <property type="match status" value="1"/>
</dbReference>
<evidence type="ECO:0000313" key="10">
    <source>
        <dbReference type="Proteomes" id="UP000295135"/>
    </source>
</evidence>
<evidence type="ECO:0000256" key="2">
    <source>
        <dbReference type="ARBA" id="ARBA00022598"/>
    </source>
</evidence>
<dbReference type="Gene3D" id="3.30.1360.30">
    <property type="entry name" value="GAD-like domain"/>
    <property type="match status" value="1"/>
</dbReference>
<evidence type="ECO:0000256" key="7">
    <source>
        <dbReference type="HAMAP-Rule" id="MF_00044"/>
    </source>
</evidence>
<dbReference type="Pfam" id="PF00152">
    <property type="entry name" value="tRNA-synt_2"/>
    <property type="match status" value="1"/>
</dbReference>
<dbReference type="CDD" id="cd04317">
    <property type="entry name" value="EcAspRS_like_N"/>
    <property type="match status" value="1"/>
</dbReference>
<dbReference type="PANTHER" id="PTHR22594">
    <property type="entry name" value="ASPARTYL/LYSYL-TRNA SYNTHETASE"/>
    <property type="match status" value="1"/>
</dbReference>
<keyword evidence="10" id="KW-1185">Reference proteome</keyword>
<evidence type="ECO:0000256" key="3">
    <source>
        <dbReference type="ARBA" id="ARBA00022741"/>
    </source>
</evidence>
<comment type="function">
    <text evidence="7">Aspartyl-tRNA synthetase with relaxed tRNA specificity since it is able to aspartylate not only its cognate tRNA(Asp) but also tRNA(Asn). Reaction proceeds in two steps: L-aspartate is first activated by ATP to form Asp-AMP and then transferred to the acceptor end of tRNA(Asp/Asn).</text>
</comment>
<dbReference type="InterPro" id="IPR004115">
    <property type="entry name" value="GAD-like_sf"/>
</dbReference>
<dbReference type="NCBIfam" id="NF001750">
    <property type="entry name" value="PRK00476.1"/>
    <property type="match status" value="1"/>
</dbReference>
<feature type="site" description="Important for tRNA non-discrimination" evidence="7">
    <location>
        <position position="30"/>
    </location>
</feature>
<feature type="binding site" evidence="7">
    <location>
        <position position="218"/>
    </location>
    <ligand>
        <name>L-aspartate</name>
        <dbReference type="ChEBI" id="CHEBI:29991"/>
    </ligand>
</feature>
<comment type="similarity">
    <text evidence="1 7">Belongs to the class-II aminoacyl-tRNA synthetase family. Type 1 subfamily.</text>
</comment>
<comment type="subcellular location">
    <subcellularLocation>
        <location evidence="7">Cytoplasm</location>
    </subcellularLocation>
</comment>
<dbReference type="GO" id="GO:0005737">
    <property type="term" value="C:cytoplasm"/>
    <property type="evidence" value="ECO:0007669"/>
    <property type="project" value="UniProtKB-SubCell"/>
</dbReference>
<dbReference type="SUPFAM" id="SSF55681">
    <property type="entry name" value="Class II aaRS and biotin synthetases"/>
    <property type="match status" value="1"/>
</dbReference>
<dbReference type="Gene3D" id="3.30.930.10">
    <property type="entry name" value="Bira Bifunctional Protein, Domain 2"/>
    <property type="match status" value="1"/>
</dbReference>
<proteinExistence type="inferred from homology"/>
<feature type="binding site" evidence="7">
    <location>
        <position position="452"/>
    </location>
    <ligand>
        <name>L-aspartate</name>
        <dbReference type="ChEBI" id="CHEBI:29991"/>
    </ligand>
</feature>
<dbReference type="Gene3D" id="2.40.50.140">
    <property type="entry name" value="Nucleic acid-binding proteins"/>
    <property type="match status" value="1"/>
</dbReference>
<feature type="site" description="Important for tRNA non-discrimination" evidence="7">
    <location>
        <position position="81"/>
    </location>
</feature>
<dbReference type="GO" id="GO:0050560">
    <property type="term" value="F:aspartate-tRNA(Asn) ligase activity"/>
    <property type="evidence" value="ECO:0007669"/>
    <property type="project" value="UniProtKB-EC"/>
</dbReference>
<evidence type="ECO:0000259" key="8">
    <source>
        <dbReference type="PROSITE" id="PS50862"/>
    </source>
</evidence>
<dbReference type="PRINTS" id="PR01042">
    <property type="entry name" value="TRNASYNTHASP"/>
</dbReference>
<feature type="binding site" evidence="7">
    <location>
        <position position="227"/>
    </location>
    <ligand>
        <name>ATP</name>
        <dbReference type="ChEBI" id="CHEBI:30616"/>
    </ligand>
</feature>
<feature type="region of interest" description="Aspartate" evidence="7">
    <location>
        <begin position="196"/>
        <end position="199"/>
    </location>
</feature>
<dbReference type="SUPFAM" id="SSF55261">
    <property type="entry name" value="GAD domain-like"/>
    <property type="match status" value="1"/>
</dbReference>
<comment type="catalytic activity">
    <reaction evidence="7">
        <text>tRNA(Asx) + L-aspartate + ATP = L-aspartyl-tRNA(Asx) + AMP + diphosphate</text>
        <dbReference type="Rhea" id="RHEA:18349"/>
        <dbReference type="Rhea" id="RHEA-COMP:9710"/>
        <dbReference type="Rhea" id="RHEA-COMP:9711"/>
        <dbReference type="ChEBI" id="CHEBI:29991"/>
        <dbReference type="ChEBI" id="CHEBI:30616"/>
        <dbReference type="ChEBI" id="CHEBI:33019"/>
        <dbReference type="ChEBI" id="CHEBI:78442"/>
        <dbReference type="ChEBI" id="CHEBI:78516"/>
        <dbReference type="ChEBI" id="CHEBI:456215"/>
        <dbReference type="EC" id="6.1.1.23"/>
    </reaction>
</comment>
<feature type="binding site" evidence="7">
    <location>
        <begin position="218"/>
        <end position="220"/>
    </location>
    <ligand>
        <name>ATP</name>
        <dbReference type="ChEBI" id="CHEBI:30616"/>
    </ligand>
</feature>
<dbReference type="EC" id="6.1.1.23" evidence="7"/>
<keyword evidence="6 7" id="KW-0030">Aminoacyl-tRNA synthetase</keyword>
<dbReference type="Pfam" id="PF01336">
    <property type="entry name" value="tRNA_anti-codon"/>
    <property type="match status" value="1"/>
</dbReference>
<dbReference type="AlphaFoldDB" id="A0A4R3K172"/>
<evidence type="ECO:0000256" key="1">
    <source>
        <dbReference type="ARBA" id="ARBA00006303"/>
    </source>
</evidence>
<dbReference type="SUPFAM" id="SSF50249">
    <property type="entry name" value="Nucleic acid-binding proteins"/>
    <property type="match status" value="1"/>
</dbReference>
<dbReference type="InterPro" id="IPR047089">
    <property type="entry name" value="Asp-tRNA-ligase_1_N"/>
</dbReference>
<dbReference type="GO" id="GO:0003676">
    <property type="term" value="F:nucleic acid binding"/>
    <property type="evidence" value="ECO:0007669"/>
    <property type="project" value="InterPro"/>
</dbReference>
<dbReference type="GO" id="GO:0004815">
    <property type="term" value="F:aspartate-tRNA ligase activity"/>
    <property type="evidence" value="ECO:0007669"/>
    <property type="project" value="UniProtKB-UniRule"/>
</dbReference>
<keyword evidence="4 7" id="KW-0067">ATP-binding</keyword>
<dbReference type="InterPro" id="IPR004524">
    <property type="entry name" value="Asp-tRNA-ligase_1"/>
</dbReference>